<comment type="caution">
    <text evidence="2">The sequence shown here is derived from an EMBL/GenBank/DDBJ whole genome shotgun (WGS) entry which is preliminary data.</text>
</comment>
<dbReference type="InterPro" id="IPR000836">
    <property type="entry name" value="PRTase_dom"/>
</dbReference>
<dbReference type="OrthoDB" id="9810066at2"/>
<dbReference type="InterPro" id="IPR029057">
    <property type="entry name" value="PRTase-like"/>
</dbReference>
<evidence type="ECO:0000313" key="3">
    <source>
        <dbReference type="Proteomes" id="UP000294257"/>
    </source>
</evidence>
<dbReference type="GO" id="GO:0016757">
    <property type="term" value="F:glycosyltransferase activity"/>
    <property type="evidence" value="ECO:0007669"/>
    <property type="project" value="UniProtKB-KW"/>
</dbReference>
<dbReference type="SUPFAM" id="SSF53271">
    <property type="entry name" value="PRTase-like"/>
    <property type="match status" value="1"/>
</dbReference>
<dbReference type="EMBL" id="SGWQ01000011">
    <property type="protein sequence ID" value="RZS32741.1"/>
    <property type="molecule type" value="Genomic_DNA"/>
</dbReference>
<dbReference type="Pfam" id="PF00156">
    <property type="entry name" value="Pribosyltran"/>
    <property type="match status" value="1"/>
</dbReference>
<reference evidence="2 3" key="1">
    <citation type="submission" date="2019-02" db="EMBL/GenBank/DDBJ databases">
        <title>Genomic Encyclopedia of Type Strains, Phase IV (KMG-IV): sequencing the most valuable type-strain genomes for metagenomic binning, comparative biology and taxonomic classification.</title>
        <authorList>
            <person name="Goeker M."/>
        </authorList>
    </citation>
    <scope>NUCLEOTIDE SEQUENCE [LARGE SCALE GENOMIC DNA]</scope>
    <source>
        <strain evidence="2 3">DSM 101727</strain>
    </source>
</reference>
<proteinExistence type="predicted"/>
<dbReference type="AlphaFoldDB" id="A0A4Q7KF59"/>
<dbReference type="CDD" id="cd06223">
    <property type="entry name" value="PRTases_typeI"/>
    <property type="match status" value="1"/>
</dbReference>
<feature type="domain" description="Phosphoribosyltransferase" evidence="1">
    <location>
        <begin position="16"/>
        <end position="202"/>
    </location>
</feature>
<keyword evidence="2" id="KW-0808">Transferase</keyword>
<organism evidence="2 3">
    <name type="scientific">Herbihabitans rhizosphaerae</name>
    <dbReference type="NCBI Taxonomy" id="1872711"/>
    <lineage>
        <taxon>Bacteria</taxon>
        <taxon>Bacillati</taxon>
        <taxon>Actinomycetota</taxon>
        <taxon>Actinomycetes</taxon>
        <taxon>Pseudonocardiales</taxon>
        <taxon>Pseudonocardiaceae</taxon>
        <taxon>Herbihabitans</taxon>
    </lineage>
</organism>
<dbReference type="Gene3D" id="3.40.50.2020">
    <property type="match status" value="1"/>
</dbReference>
<dbReference type="RefSeq" id="WP_130347700.1">
    <property type="nucleotide sequence ID" value="NZ_SGWQ01000011.1"/>
</dbReference>
<gene>
    <name evidence="2" type="ORF">EV193_111126</name>
</gene>
<sequence>MRHFGSGDGKFDNREHAGRLLGERLAEGDWSSPVVLGLPRGGVPVAGAVARILDAPLDVVVARKIGAPDQPEFGLGAVTADGPPHYDQASLTMLGLTEENLSRTCAGERAEARRREELYHQGRAPIPVDGRDVIVVDDGLATGVTAWAALNRLRGTSARRLVFAAPVCAPDAAESLGHTVDRIECLICPPDFRAVGQFYVDFSQTTDEDVLAVLAAATG</sequence>
<keyword evidence="3" id="KW-1185">Reference proteome</keyword>
<name>A0A4Q7KF59_9PSEU</name>
<dbReference type="Gene3D" id="3.30.1310.20">
    <property type="entry name" value="PRTase-like"/>
    <property type="match status" value="1"/>
</dbReference>
<evidence type="ECO:0000313" key="2">
    <source>
        <dbReference type="EMBL" id="RZS32741.1"/>
    </source>
</evidence>
<evidence type="ECO:0000259" key="1">
    <source>
        <dbReference type="Pfam" id="PF00156"/>
    </source>
</evidence>
<protein>
    <submittedName>
        <fullName evidence="2">Putative phosphoribosyltransferase</fullName>
    </submittedName>
</protein>
<dbReference type="Proteomes" id="UP000294257">
    <property type="component" value="Unassembled WGS sequence"/>
</dbReference>
<keyword evidence="2" id="KW-0328">Glycosyltransferase</keyword>
<accession>A0A4Q7KF59</accession>